<protein>
    <recommendedName>
        <fullName evidence="3">Ubiquitin-like domain-containing protein</fullName>
    </recommendedName>
</protein>
<dbReference type="SUPFAM" id="SSF54236">
    <property type="entry name" value="Ubiquitin-like"/>
    <property type="match status" value="1"/>
</dbReference>
<name>A0AAW2ZK39_9EUKA</name>
<evidence type="ECO:0000313" key="5">
    <source>
        <dbReference type="Proteomes" id="UP001431209"/>
    </source>
</evidence>
<sequence>MDSNQDTTEQQINLDFRFSNGHTIKTLLTLNTTITQVKQILLKLCMQSNDAQIRSECQEKPFLRLIYQGKSMQDPMFLSFYNVSDCDFIHCAFSKTCPQQRKKALQSSRQNRGNGAPASRRADETDGYESDEQPPVRGFDRLRESGFNEEEVLFFRNQFYASRQNLLQQFQQGSITGDDLRELEEEWMNEDDPNSGNQHLDPSATDNNTQANLDAQTYLEGNNYHMYAGILLGFFLGFVMLLLLLEKLVPRRFKYGVLAGISCNICFALIKFFMPDS</sequence>
<evidence type="ECO:0000313" key="4">
    <source>
        <dbReference type="EMBL" id="KAL0489044.1"/>
    </source>
</evidence>
<feature type="transmembrane region" description="Helical" evidence="2">
    <location>
        <begin position="224"/>
        <end position="245"/>
    </location>
</feature>
<keyword evidence="2" id="KW-0472">Membrane</keyword>
<feature type="region of interest" description="Disordered" evidence="1">
    <location>
        <begin position="188"/>
        <end position="209"/>
    </location>
</feature>
<feature type="compositionally biased region" description="Polar residues" evidence="1">
    <location>
        <begin position="194"/>
        <end position="209"/>
    </location>
</feature>
<feature type="domain" description="Ubiquitin-like" evidence="3">
    <location>
        <begin position="12"/>
        <end position="90"/>
    </location>
</feature>
<dbReference type="PANTHER" id="PTHR28049">
    <property type="entry name" value="TRANSMEMBRANE PROTEIN YOR223W"/>
    <property type="match status" value="1"/>
</dbReference>
<keyword evidence="2" id="KW-1133">Transmembrane helix</keyword>
<feature type="region of interest" description="Disordered" evidence="1">
    <location>
        <begin position="102"/>
        <end position="142"/>
    </location>
</feature>
<keyword evidence="5" id="KW-1185">Reference proteome</keyword>
<dbReference type="Proteomes" id="UP001431209">
    <property type="component" value="Unassembled WGS sequence"/>
</dbReference>
<keyword evidence="2" id="KW-0812">Transmembrane</keyword>
<comment type="caution">
    <text evidence="4">The sequence shown here is derived from an EMBL/GenBank/DDBJ whole genome shotgun (WGS) entry which is preliminary data.</text>
</comment>
<dbReference type="InterPro" id="IPR029071">
    <property type="entry name" value="Ubiquitin-like_domsf"/>
</dbReference>
<feature type="transmembrane region" description="Helical" evidence="2">
    <location>
        <begin position="257"/>
        <end position="274"/>
    </location>
</feature>
<dbReference type="AlphaFoldDB" id="A0AAW2ZK39"/>
<accession>A0AAW2ZK39</accession>
<dbReference type="Pfam" id="PF13373">
    <property type="entry name" value="Dsc3_C"/>
    <property type="match status" value="1"/>
</dbReference>
<dbReference type="PANTHER" id="PTHR28049:SF1">
    <property type="entry name" value="DSC E3 UBIQUITIN LIGASE COMPLEX SUBUNIT 3"/>
    <property type="match status" value="1"/>
</dbReference>
<evidence type="ECO:0000256" key="1">
    <source>
        <dbReference type="SAM" id="MobiDB-lite"/>
    </source>
</evidence>
<dbReference type="GO" id="GO:0005783">
    <property type="term" value="C:endoplasmic reticulum"/>
    <property type="evidence" value="ECO:0007669"/>
    <property type="project" value="TreeGrafter"/>
</dbReference>
<organism evidence="4 5">
    <name type="scientific">Acrasis kona</name>
    <dbReference type="NCBI Taxonomy" id="1008807"/>
    <lineage>
        <taxon>Eukaryota</taxon>
        <taxon>Discoba</taxon>
        <taxon>Heterolobosea</taxon>
        <taxon>Tetramitia</taxon>
        <taxon>Eutetramitia</taxon>
        <taxon>Acrasidae</taxon>
        <taxon>Acrasis</taxon>
    </lineage>
</organism>
<dbReference type="InterPro" id="IPR045226">
    <property type="entry name" value="Dsc3"/>
</dbReference>
<dbReference type="EMBL" id="JAOPGA020001508">
    <property type="protein sequence ID" value="KAL0489044.1"/>
    <property type="molecule type" value="Genomic_DNA"/>
</dbReference>
<dbReference type="PROSITE" id="PS50053">
    <property type="entry name" value="UBIQUITIN_2"/>
    <property type="match status" value="1"/>
</dbReference>
<gene>
    <name evidence="4" type="ORF">AKO1_013479</name>
</gene>
<dbReference type="InterPro" id="IPR000626">
    <property type="entry name" value="Ubiquitin-like_dom"/>
</dbReference>
<reference evidence="4 5" key="1">
    <citation type="submission" date="2024-03" db="EMBL/GenBank/DDBJ databases">
        <title>The Acrasis kona genome and developmental transcriptomes reveal deep origins of eukaryotic multicellular pathways.</title>
        <authorList>
            <person name="Sheikh S."/>
            <person name="Fu C.-J."/>
            <person name="Brown M.W."/>
            <person name="Baldauf S.L."/>
        </authorList>
    </citation>
    <scope>NUCLEOTIDE SEQUENCE [LARGE SCALE GENOMIC DNA]</scope>
    <source>
        <strain evidence="4 5">ATCC MYA-3509</strain>
    </source>
</reference>
<proteinExistence type="predicted"/>
<evidence type="ECO:0000256" key="2">
    <source>
        <dbReference type="SAM" id="Phobius"/>
    </source>
</evidence>
<dbReference type="GO" id="GO:0044695">
    <property type="term" value="C:Dsc E3 ubiquitin ligase complex"/>
    <property type="evidence" value="ECO:0007669"/>
    <property type="project" value="InterPro"/>
</dbReference>
<dbReference type="Gene3D" id="3.10.20.90">
    <property type="entry name" value="Phosphatidylinositol 3-kinase Catalytic Subunit, Chain A, domain 1"/>
    <property type="match status" value="1"/>
</dbReference>
<evidence type="ECO:0000259" key="3">
    <source>
        <dbReference type="PROSITE" id="PS50053"/>
    </source>
</evidence>
<dbReference type="InterPro" id="IPR025390">
    <property type="entry name" value="Dsc3_C"/>
</dbReference>